<feature type="compositionally biased region" description="Polar residues" evidence="1">
    <location>
        <begin position="450"/>
        <end position="471"/>
    </location>
</feature>
<keyword evidence="5" id="KW-1185">Reference proteome</keyword>
<name>A0A177E0M7_ALTAL</name>
<feature type="compositionally biased region" description="Low complexity" evidence="1">
    <location>
        <begin position="548"/>
        <end position="561"/>
    </location>
</feature>
<accession>A0A177E0M7</accession>
<evidence type="ECO:0000256" key="3">
    <source>
        <dbReference type="SAM" id="SignalP"/>
    </source>
</evidence>
<feature type="compositionally biased region" description="Low complexity" evidence="1">
    <location>
        <begin position="523"/>
        <end position="541"/>
    </location>
</feature>
<feature type="compositionally biased region" description="Basic and acidic residues" evidence="1">
    <location>
        <begin position="562"/>
        <end position="572"/>
    </location>
</feature>
<keyword evidence="2" id="KW-0472">Membrane</keyword>
<reference evidence="4 5" key="1">
    <citation type="submission" date="2016-05" db="EMBL/GenBank/DDBJ databases">
        <title>Comparative analysis of secretome profiles of manganese(II)-oxidizing ascomycete fungi.</title>
        <authorList>
            <consortium name="DOE Joint Genome Institute"/>
            <person name="Zeiner C.A."/>
            <person name="Purvine S.O."/>
            <person name="Zink E.M."/>
            <person name="Wu S."/>
            <person name="Pasa-Tolic L."/>
            <person name="Chaput D.L."/>
            <person name="Haridas S."/>
            <person name="Grigoriev I.V."/>
            <person name="Santelli C.M."/>
            <person name="Hansel C.M."/>
        </authorList>
    </citation>
    <scope>NUCLEOTIDE SEQUENCE [LARGE SCALE GENOMIC DNA]</scope>
    <source>
        <strain evidence="4 5">SRC1lrK2f</strain>
    </source>
</reference>
<feature type="region of interest" description="Disordered" evidence="1">
    <location>
        <begin position="441"/>
        <end position="572"/>
    </location>
</feature>
<evidence type="ECO:0000313" key="4">
    <source>
        <dbReference type="EMBL" id="OAG25523.1"/>
    </source>
</evidence>
<feature type="signal peptide" evidence="3">
    <location>
        <begin position="1"/>
        <end position="18"/>
    </location>
</feature>
<evidence type="ECO:0000256" key="1">
    <source>
        <dbReference type="SAM" id="MobiDB-lite"/>
    </source>
</evidence>
<feature type="transmembrane region" description="Helical" evidence="2">
    <location>
        <begin position="262"/>
        <end position="286"/>
    </location>
</feature>
<protein>
    <submittedName>
        <fullName evidence="4">Uncharacterized protein</fullName>
    </submittedName>
</protein>
<dbReference type="Proteomes" id="UP000077248">
    <property type="component" value="Unassembled WGS sequence"/>
</dbReference>
<dbReference type="VEuPathDB" id="FungiDB:CC77DRAFT_1028041"/>
<feature type="compositionally biased region" description="Pro residues" evidence="1">
    <location>
        <begin position="510"/>
        <end position="522"/>
    </location>
</feature>
<dbReference type="EMBL" id="KV441470">
    <property type="protein sequence ID" value="OAG25523.1"/>
    <property type="molecule type" value="Genomic_DNA"/>
</dbReference>
<proteinExistence type="predicted"/>
<dbReference type="RefSeq" id="XP_018390944.1">
    <property type="nucleotide sequence ID" value="XM_018526414.1"/>
</dbReference>
<keyword evidence="2" id="KW-0812">Transmembrane</keyword>
<sequence length="572" mass="62133">MAARFVFMAVANAAIARAQLFSDDFYTTTTRSASAYWTYTSRFVESVSESLYTNYDDSVTTDSYTVTRTVKDEATPTISPYSTTSEYGYYNDDLQIVYAYYTTSAVAESDLEPDYYDYYATTTAASTTTTITSIDFSMPVTMVAPASCPTQFTVTTSASVDIPTQVTAQISPTSVETYSSSTTYDNTVYVWETWYLSESAAPFTTTSDYYYSYYIADCSTPPAAYRTGSSSGGASGGSLNNDDDDSSYDSCYYYYCTSRLRVYIIIIATVIPGLFLLGFLESWFWFRRLMLGKSAMRFGTCCWVLISLWVLCFTRMQDRRSAEDQKLLAEKWKNMGSGAAFKAWWKWGFRHRYPEQLLGQFSKTTVGIVPPGQPLYPAMAQTPGAFQPAMSGGGALQPVPGAPGQVYYYGPPPPGWVQAPNGGFVPPQGYMYPPPQQAGYYGDMTKDGTVVSQSPVSAMSHPQSQNQTENVSPMAPQAPQPTYSAPQNAAHTPTPYGAPPNVGTPLAGAPSPPPQGPLPASPPQAAGQGAPQIPPVVVSDASADDSARQQATAPAAASAPPKNDRNDRDLYE</sequence>
<evidence type="ECO:0000313" key="5">
    <source>
        <dbReference type="Proteomes" id="UP000077248"/>
    </source>
</evidence>
<feature type="transmembrane region" description="Helical" evidence="2">
    <location>
        <begin position="298"/>
        <end position="316"/>
    </location>
</feature>
<dbReference type="KEGG" id="aalt:CC77DRAFT_1028041"/>
<organism evidence="4 5">
    <name type="scientific">Alternaria alternata</name>
    <name type="common">Alternaria rot fungus</name>
    <name type="synonym">Torula alternata</name>
    <dbReference type="NCBI Taxonomy" id="5599"/>
    <lineage>
        <taxon>Eukaryota</taxon>
        <taxon>Fungi</taxon>
        <taxon>Dikarya</taxon>
        <taxon>Ascomycota</taxon>
        <taxon>Pezizomycotina</taxon>
        <taxon>Dothideomycetes</taxon>
        <taxon>Pleosporomycetidae</taxon>
        <taxon>Pleosporales</taxon>
        <taxon>Pleosporineae</taxon>
        <taxon>Pleosporaceae</taxon>
        <taxon>Alternaria</taxon>
        <taxon>Alternaria sect. Alternaria</taxon>
        <taxon>Alternaria alternata complex</taxon>
    </lineage>
</organism>
<keyword evidence="3" id="KW-0732">Signal</keyword>
<keyword evidence="2" id="KW-1133">Transmembrane helix</keyword>
<evidence type="ECO:0000256" key="2">
    <source>
        <dbReference type="SAM" id="Phobius"/>
    </source>
</evidence>
<dbReference type="GeneID" id="29112008"/>
<gene>
    <name evidence="4" type="ORF">CC77DRAFT_1028041</name>
</gene>
<feature type="chain" id="PRO_5008060011" evidence="3">
    <location>
        <begin position="19"/>
        <end position="572"/>
    </location>
</feature>
<dbReference type="OMA" id="FSMPVTM"/>
<feature type="compositionally biased region" description="Polar residues" evidence="1">
    <location>
        <begin position="480"/>
        <end position="491"/>
    </location>
</feature>
<dbReference type="AlphaFoldDB" id="A0A177E0M7"/>